<proteinExistence type="predicted"/>
<feature type="compositionally biased region" description="Low complexity" evidence="1">
    <location>
        <begin position="44"/>
        <end position="61"/>
    </location>
</feature>
<evidence type="ECO:0000313" key="2">
    <source>
        <dbReference type="EMBL" id="KAK5953531.1"/>
    </source>
</evidence>
<dbReference type="AlphaFoldDB" id="A0AAN8F8X7"/>
<dbReference type="Proteomes" id="UP001316803">
    <property type="component" value="Unassembled WGS sequence"/>
</dbReference>
<feature type="region of interest" description="Disordered" evidence="1">
    <location>
        <begin position="1"/>
        <end position="130"/>
    </location>
</feature>
<feature type="compositionally biased region" description="Polar residues" evidence="1">
    <location>
        <begin position="336"/>
        <end position="352"/>
    </location>
</feature>
<name>A0AAN8F8X7_9EURO</name>
<comment type="caution">
    <text evidence="2">The sequence shown here is derived from an EMBL/GenBank/DDBJ whole genome shotgun (WGS) entry which is preliminary data.</text>
</comment>
<gene>
    <name evidence="2" type="ORF">OHC33_005475</name>
</gene>
<feature type="region of interest" description="Disordered" evidence="1">
    <location>
        <begin position="318"/>
        <end position="521"/>
    </location>
</feature>
<evidence type="ECO:0000256" key="1">
    <source>
        <dbReference type="SAM" id="MobiDB-lite"/>
    </source>
</evidence>
<protein>
    <submittedName>
        <fullName evidence="2">Uncharacterized protein</fullName>
    </submittedName>
</protein>
<organism evidence="2 3">
    <name type="scientific">Knufia fluminis</name>
    <dbReference type="NCBI Taxonomy" id="191047"/>
    <lineage>
        <taxon>Eukaryota</taxon>
        <taxon>Fungi</taxon>
        <taxon>Dikarya</taxon>
        <taxon>Ascomycota</taxon>
        <taxon>Pezizomycotina</taxon>
        <taxon>Eurotiomycetes</taxon>
        <taxon>Chaetothyriomycetidae</taxon>
        <taxon>Chaetothyriales</taxon>
        <taxon>Trichomeriaceae</taxon>
        <taxon>Knufia</taxon>
    </lineage>
</organism>
<feature type="region of interest" description="Disordered" evidence="1">
    <location>
        <begin position="232"/>
        <end position="301"/>
    </location>
</feature>
<feature type="compositionally biased region" description="Basic and acidic residues" evidence="1">
    <location>
        <begin position="19"/>
        <end position="38"/>
    </location>
</feature>
<accession>A0AAN8F8X7</accession>
<feature type="compositionally biased region" description="Basic and acidic residues" evidence="1">
    <location>
        <begin position="1"/>
        <end position="10"/>
    </location>
</feature>
<feature type="compositionally biased region" description="Polar residues" evidence="1">
    <location>
        <begin position="477"/>
        <end position="488"/>
    </location>
</feature>
<feature type="region of interest" description="Disordered" evidence="1">
    <location>
        <begin position="151"/>
        <end position="176"/>
    </location>
</feature>
<feature type="compositionally biased region" description="Polar residues" evidence="1">
    <location>
        <begin position="388"/>
        <end position="406"/>
    </location>
</feature>
<reference evidence="2 3" key="1">
    <citation type="submission" date="2022-12" db="EMBL/GenBank/DDBJ databases">
        <title>Genomic features and morphological characterization of a novel Knufia sp. strain isolated from spacecraft assembly facility.</title>
        <authorList>
            <person name="Teixeira M."/>
            <person name="Chander A.M."/>
            <person name="Stajich J.E."/>
            <person name="Venkateswaran K."/>
        </authorList>
    </citation>
    <scope>NUCLEOTIDE SEQUENCE [LARGE SCALE GENOMIC DNA]</scope>
    <source>
        <strain evidence="2 3">FJI-L2-BK-P2</strain>
    </source>
</reference>
<feature type="compositionally biased region" description="Low complexity" evidence="1">
    <location>
        <begin position="262"/>
        <end position="277"/>
    </location>
</feature>
<feature type="compositionally biased region" description="Acidic residues" evidence="1">
    <location>
        <begin position="158"/>
        <end position="176"/>
    </location>
</feature>
<dbReference type="EMBL" id="JAKLMC020000011">
    <property type="protein sequence ID" value="KAK5953531.1"/>
    <property type="molecule type" value="Genomic_DNA"/>
</dbReference>
<sequence>MEEALKERKLGSASARRQRMQERQKQKDLMYEQREERRRRQIRYSEIYNTDSSSNTSRSNTPENDSAADTPSESSVQTPNDSFSSDFEIKLQTHKIGNSRFSRKEEEQDIVPKPTLLERRRSRMNTSKPAVVGASLNRPCDFRYDRFSTIIEPAETEHDTEDESSLSSADDEDDYSPIEVATPVALRMPTSRPSVISVAGANTLPGAVQRFSVRNISTIMVNPPKPAVSRLRQAESISETRPPLTHKASGFPASEAKPLDVVTPSSESVLSLEPSSTRSLSPERQEITDTTLKKKSSTPMLGKLTHSRMHSIKNFIKTQSISGPPPAMPQIPAAHQSRSSEGADTILSLASTHNRRGSKLSNPDKYLPPSPRRSLTEPNLLRVAPQEQRPQTARMSSQSSIATLPYSSKAIPPAPKPQTPIEQPDEPTLEKKKSFPNLRRRSGSLGQALKFATSKNKPVAPEAPLPPVPTIRVPNRDSIQPMSFSTPTPKTPRSVRKSGMMYSPFPSASQKGEPVGLGLRI</sequence>
<keyword evidence="3" id="KW-1185">Reference proteome</keyword>
<feature type="compositionally biased region" description="Polar residues" evidence="1">
    <location>
        <begin position="62"/>
        <end position="85"/>
    </location>
</feature>
<evidence type="ECO:0000313" key="3">
    <source>
        <dbReference type="Proteomes" id="UP001316803"/>
    </source>
</evidence>